<dbReference type="Proteomes" id="UP001305414">
    <property type="component" value="Unassembled WGS sequence"/>
</dbReference>
<dbReference type="AlphaFoldDB" id="A0AAN7UL99"/>
<organism evidence="1 2">
    <name type="scientific">Xylaria bambusicola</name>
    <dbReference type="NCBI Taxonomy" id="326684"/>
    <lineage>
        <taxon>Eukaryota</taxon>
        <taxon>Fungi</taxon>
        <taxon>Dikarya</taxon>
        <taxon>Ascomycota</taxon>
        <taxon>Pezizomycotina</taxon>
        <taxon>Sordariomycetes</taxon>
        <taxon>Xylariomycetidae</taxon>
        <taxon>Xylariales</taxon>
        <taxon>Xylariaceae</taxon>
        <taxon>Xylaria</taxon>
    </lineage>
</organism>
<gene>
    <name evidence="1" type="ORF">RRF57_007527</name>
</gene>
<comment type="caution">
    <text evidence="1">The sequence shown here is derived from an EMBL/GenBank/DDBJ whole genome shotgun (WGS) entry which is preliminary data.</text>
</comment>
<dbReference type="EMBL" id="JAWHQM010000021">
    <property type="protein sequence ID" value="KAK5631813.1"/>
    <property type="molecule type" value="Genomic_DNA"/>
</dbReference>
<protein>
    <submittedName>
        <fullName evidence="1">Uncharacterized protein</fullName>
    </submittedName>
</protein>
<sequence length="60" mass="6662">MQLSQIPPTLTDMLSSKLVEPSIILLRSRNVSSIFHTPTNETAHTTILLPKVDDIAEHPI</sequence>
<name>A0AAN7UL99_9PEZI</name>
<reference evidence="1 2" key="1">
    <citation type="submission" date="2023-10" db="EMBL/GenBank/DDBJ databases">
        <title>Draft genome sequence of Xylaria bambusicola isolate GMP-LS, the root and basal stem rot pathogen of sugarcane in Indonesia.</title>
        <authorList>
            <person name="Selvaraj P."/>
            <person name="Muralishankar V."/>
            <person name="Muruganantham S."/>
            <person name="Sp S."/>
            <person name="Haryani S."/>
            <person name="Lau K.J.X."/>
            <person name="Naqvi N.I."/>
        </authorList>
    </citation>
    <scope>NUCLEOTIDE SEQUENCE [LARGE SCALE GENOMIC DNA]</scope>
    <source>
        <strain evidence="1">GMP-LS</strain>
    </source>
</reference>
<evidence type="ECO:0000313" key="1">
    <source>
        <dbReference type="EMBL" id="KAK5631813.1"/>
    </source>
</evidence>
<evidence type="ECO:0000313" key="2">
    <source>
        <dbReference type="Proteomes" id="UP001305414"/>
    </source>
</evidence>
<accession>A0AAN7UL99</accession>
<keyword evidence="2" id="KW-1185">Reference proteome</keyword>
<proteinExistence type="predicted"/>